<accession>A0AA38RJX6</accession>
<dbReference type="AlphaFoldDB" id="A0AA38RJX6"/>
<gene>
    <name evidence="3" type="ORF">NKR19_g8908</name>
</gene>
<dbReference type="PANTHER" id="PTHR48070">
    <property type="entry name" value="ESTERASE OVCA2"/>
    <property type="match status" value="1"/>
</dbReference>
<dbReference type="GO" id="GO:0019748">
    <property type="term" value="P:secondary metabolic process"/>
    <property type="evidence" value="ECO:0007669"/>
    <property type="project" value="TreeGrafter"/>
</dbReference>
<feature type="domain" description="Serine hydrolase" evidence="2">
    <location>
        <begin position="1"/>
        <end position="39"/>
    </location>
</feature>
<evidence type="ECO:0000313" key="4">
    <source>
        <dbReference type="Proteomes" id="UP001174691"/>
    </source>
</evidence>
<reference evidence="3" key="1">
    <citation type="submission" date="2022-07" db="EMBL/GenBank/DDBJ databases">
        <title>Fungi with potential for degradation of polypropylene.</title>
        <authorList>
            <person name="Gostincar C."/>
        </authorList>
    </citation>
    <scope>NUCLEOTIDE SEQUENCE</scope>
    <source>
        <strain evidence="3">EXF-13287</strain>
    </source>
</reference>
<dbReference type="Pfam" id="PF03959">
    <property type="entry name" value="FSH1"/>
    <property type="match status" value="1"/>
</dbReference>
<dbReference type="PANTHER" id="PTHR48070:SF7">
    <property type="entry name" value="SERINE HYDROLASE FSH DOMAIN-CONTAINING PROTEIN-RELATED"/>
    <property type="match status" value="1"/>
</dbReference>
<name>A0AA38RJX6_9PEZI</name>
<dbReference type="Gene3D" id="3.40.50.1820">
    <property type="entry name" value="alpha/beta hydrolase"/>
    <property type="match status" value="1"/>
</dbReference>
<keyword evidence="1" id="KW-0378">Hydrolase</keyword>
<sequence length="220" mass="24045">MKVLCLHGRGSNNEIFQTQTSSLRSNLDDFTFDFVQGSEPHTEGNCPANEGGEPLFRFAVFINGGTPLKVFAVAEEEIVEGTAASGDLERELQATFLRPSNLRARKGDNRAEAEAAVAARKRQIEAASTGILVDERSFLTDGELGVTRFDGRLDGTLIDVPTLHVICPDEENLDLGKHLLELCDPALAREHHRCFGHDFPRGQAEMRKIAEEIADLAASA</sequence>
<dbReference type="GO" id="GO:0005634">
    <property type="term" value="C:nucleus"/>
    <property type="evidence" value="ECO:0007669"/>
    <property type="project" value="TreeGrafter"/>
</dbReference>
<organism evidence="3 4">
    <name type="scientific">Coniochaeta hoffmannii</name>
    <dbReference type="NCBI Taxonomy" id="91930"/>
    <lineage>
        <taxon>Eukaryota</taxon>
        <taxon>Fungi</taxon>
        <taxon>Dikarya</taxon>
        <taxon>Ascomycota</taxon>
        <taxon>Pezizomycotina</taxon>
        <taxon>Sordariomycetes</taxon>
        <taxon>Sordariomycetidae</taxon>
        <taxon>Coniochaetales</taxon>
        <taxon>Coniochaetaceae</taxon>
        <taxon>Coniochaeta</taxon>
    </lineage>
</organism>
<keyword evidence="4" id="KW-1185">Reference proteome</keyword>
<dbReference type="EMBL" id="JANBVN010000194">
    <property type="protein sequence ID" value="KAJ9133788.1"/>
    <property type="molecule type" value="Genomic_DNA"/>
</dbReference>
<evidence type="ECO:0000256" key="1">
    <source>
        <dbReference type="ARBA" id="ARBA00022801"/>
    </source>
</evidence>
<evidence type="ECO:0000259" key="2">
    <source>
        <dbReference type="Pfam" id="PF03959"/>
    </source>
</evidence>
<dbReference type="InterPro" id="IPR050593">
    <property type="entry name" value="LovG"/>
</dbReference>
<dbReference type="GO" id="GO:0005737">
    <property type="term" value="C:cytoplasm"/>
    <property type="evidence" value="ECO:0007669"/>
    <property type="project" value="TreeGrafter"/>
</dbReference>
<evidence type="ECO:0000313" key="3">
    <source>
        <dbReference type="EMBL" id="KAJ9133788.1"/>
    </source>
</evidence>
<comment type="caution">
    <text evidence="3">The sequence shown here is derived from an EMBL/GenBank/DDBJ whole genome shotgun (WGS) entry which is preliminary data.</text>
</comment>
<protein>
    <recommendedName>
        <fullName evidence="2">Serine hydrolase domain-containing protein</fullName>
    </recommendedName>
</protein>
<dbReference type="Proteomes" id="UP001174691">
    <property type="component" value="Unassembled WGS sequence"/>
</dbReference>
<proteinExistence type="predicted"/>
<dbReference type="GO" id="GO:0016787">
    <property type="term" value="F:hydrolase activity"/>
    <property type="evidence" value="ECO:0007669"/>
    <property type="project" value="UniProtKB-KW"/>
</dbReference>
<dbReference type="InterPro" id="IPR029058">
    <property type="entry name" value="AB_hydrolase_fold"/>
</dbReference>
<dbReference type="InterPro" id="IPR005645">
    <property type="entry name" value="FSH-like_dom"/>
</dbReference>